<name>A0AAW1DCG0_9HEMI</name>
<comment type="caution">
    <text evidence="1">The sequence shown here is derived from an EMBL/GenBank/DDBJ whole genome shotgun (WGS) entry which is preliminary data.</text>
</comment>
<dbReference type="EMBL" id="JAPXFL010000005">
    <property type="protein sequence ID" value="KAK9506697.1"/>
    <property type="molecule type" value="Genomic_DNA"/>
</dbReference>
<dbReference type="Proteomes" id="UP001461498">
    <property type="component" value="Unassembled WGS sequence"/>
</dbReference>
<gene>
    <name evidence="1" type="ORF">O3M35_008585</name>
</gene>
<protein>
    <submittedName>
        <fullName evidence="1">Uncharacterized protein</fullName>
    </submittedName>
</protein>
<keyword evidence="2" id="KW-1185">Reference proteome</keyword>
<evidence type="ECO:0000313" key="2">
    <source>
        <dbReference type="Proteomes" id="UP001461498"/>
    </source>
</evidence>
<evidence type="ECO:0000313" key="1">
    <source>
        <dbReference type="EMBL" id="KAK9506697.1"/>
    </source>
</evidence>
<reference evidence="1 2" key="1">
    <citation type="submission" date="2022-12" db="EMBL/GenBank/DDBJ databases">
        <title>Chromosome-level genome assembly of true bugs.</title>
        <authorList>
            <person name="Ma L."/>
            <person name="Li H."/>
        </authorList>
    </citation>
    <scope>NUCLEOTIDE SEQUENCE [LARGE SCALE GENOMIC DNA]</scope>
    <source>
        <strain evidence="1">Lab_2022b</strain>
    </source>
</reference>
<accession>A0AAW1DCG0</accession>
<dbReference type="AlphaFoldDB" id="A0AAW1DCG0"/>
<organism evidence="1 2">
    <name type="scientific">Rhynocoris fuscipes</name>
    <dbReference type="NCBI Taxonomy" id="488301"/>
    <lineage>
        <taxon>Eukaryota</taxon>
        <taxon>Metazoa</taxon>
        <taxon>Ecdysozoa</taxon>
        <taxon>Arthropoda</taxon>
        <taxon>Hexapoda</taxon>
        <taxon>Insecta</taxon>
        <taxon>Pterygota</taxon>
        <taxon>Neoptera</taxon>
        <taxon>Paraneoptera</taxon>
        <taxon>Hemiptera</taxon>
        <taxon>Heteroptera</taxon>
        <taxon>Panheteroptera</taxon>
        <taxon>Cimicomorpha</taxon>
        <taxon>Reduviidae</taxon>
        <taxon>Harpactorinae</taxon>
        <taxon>Harpactorini</taxon>
        <taxon>Rhynocoris</taxon>
    </lineage>
</organism>
<sequence length="789" mass="88936">MDANCKFLEEQNWKSNEVRQHMVEVSRDMSAPFLTLVQTLEEDREVGIAAENIPSLRDKYVTISTRIQEHSTLHEHPKTKVLTKASINSCLTWSPDHLNNIKDDEENLEKLEIIPSSEAENNDSFINDEKLIYLESKETKEEGKGFRGWLKKKFRNGLDESNSCYEKYDDKKFFSLSQKFSKDAKTKFCVFDCNGMPLTDLQGNILKNFFGQPLLLFDSKGRPLDKDGAPVYDSRGIASDSRGFCPNESNRVTKSSPIAMYDSKGYPLTGIDGHILLDPSGEPLVKFSSSNGLVISDITGGGVWDDKGTPLCTIERKWLDQERKPYRLFLKNGLPATDTLGRELFTINNEPILMKDSYGRPINVQDIYGVSISAYTFDGTLHPPNEVESFCYFRGKPIRLYNSRGHPYTDIDGRVLFDSFGTPLVHVDFNHNPLKTEDGSCLFDERKVPLFCNPAKPMKTMEGKPFLLFDKSKRPLTDPNGVPLVSASGALLLKFDEIGRPYADQQGKPICDKNGNEIFDAKFDATINSLISTSQLQITYPGKAGLVVYDKSGRPLTDNEGNALVNSDGTSMEFNIIKQKKKVLKQEYDSFGRPLYDKFNRSLYCHGKPIFNLFGEKIIDVNSSLSNNDYTRSGNFNIYGIPVNDKYDRLLYDEHGMPLCDKTGLPESKAVYNCYGILLSVSDNVKQIRMPRDYARMLYGLSYELNGVLVGFPVENSAIPAGNSELGINLSYRTVIPKVVYINPQGSITTCSEKKKLEVYEMKMGFHDSGSQYTLMMTGYYQVISAKCH</sequence>
<proteinExistence type="predicted"/>